<feature type="domain" description="Protein kinase" evidence="8">
    <location>
        <begin position="767"/>
        <end position="850"/>
    </location>
</feature>
<keyword evidence="5" id="KW-0067">ATP-binding</keyword>
<dbReference type="AlphaFoldDB" id="A0A813AMX3"/>
<feature type="transmembrane region" description="Helical" evidence="7">
    <location>
        <begin position="601"/>
        <end position="618"/>
    </location>
</feature>
<dbReference type="InterPro" id="IPR000719">
    <property type="entry name" value="Prot_kinase_dom"/>
</dbReference>
<keyword evidence="5" id="KW-0547">Nucleotide-binding</keyword>
<proteinExistence type="predicted"/>
<dbReference type="GO" id="GO:0004672">
    <property type="term" value="F:protein kinase activity"/>
    <property type="evidence" value="ECO:0007669"/>
    <property type="project" value="InterPro"/>
</dbReference>
<feature type="non-terminal residue" evidence="9">
    <location>
        <position position="850"/>
    </location>
</feature>
<evidence type="ECO:0000259" key="8">
    <source>
        <dbReference type="PROSITE" id="PS50011"/>
    </source>
</evidence>
<protein>
    <submittedName>
        <fullName evidence="9">KxcA protein</fullName>
    </submittedName>
</protein>
<dbReference type="Pfam" id="PF07714">
    <property type="entry name" value="PK_Tyr_Ser-Thr"/>
    <property type="match status" value="1"/>
</dbReference>
<dbReference type="PROSITE" id="PS00107">
    <property type="entry name" value="PROTEIN_KINASE_ATP"/>
    <property type="match status" value="1"/>
</dbReference>
<keyword evidence="10" id="KW-1185">Reference proteome</keyword>
<comment type="subcellular location">
    <subcellularLocation>
        <location evidence="1">Membrane</location>
        <topology evidence="1">Multi-pass membrane protein</topology>
    </subcellularLocation>
</comment>
<dbReference type="GO" id="GO:0005524">
    <property type="term" value="F:ATP binding"/>
    <property type="evidence" value="ECO:0007669"/>
    <property type="project" value="UniProtKB-UniRule"/>
</dbReference>
<feature type="binding site" evidence="5">
    <location>
        <position position="794"/>
    </location>
    <ligand>
        <name>ATP</name>
        <dbReference type="ChEBI" id="CHEBI:30616"/>
    </ligand>
</feature>
<name>A0A813AMX3_9DINO</name>
<accession>A0A813AMX3</accession>
<keyword evidence="2 7" id="KW-0812">Transmembrane</keyword>
<evidence type="ECO:0000256" key="5">
    <source>
        <dbReference type="PROSITE-ProRule" id="PRU10141"/>
    </source>
</evidence>
<organism evidence="9 10">
    <name type="scientific">Symbiodinium necroappetens</name>
    <dbReference type="NCBI Taxonomy" id="1628268"/>
    <lineage>
        <taxon>Eukaryota</taxon>
        <taxon>Sar</taxon>
        <taxon>Alveolata</taxon>
        <taxon>Dinophyceae</taxon>
        <taxon>Suessiales</taxon>
        <taxon>Symbiodiniaceae</taxon>
        <taxon>Symbiodinium</taxon>
    </lineage>
</organism>
<dbReference type="InterPro" id="IPR001245">
    <property type="entry name" value="Ser-Thr/Tyr_kinase_cat_dom"/>
</dbReference>
<keyword evidence="4 7" id="KW-0472">Membrane</keyword>
<dbReference type="SUPFAM" id="SSF56112">
    <property type="entry name" value="Protein kinase-like (PK-like)"/>
    <property type="match status" value="1"/>
</dbReference>
<dbReference type="InterPro" id="IPR011009">
    <property type="entry name" value="Kinase-like_dom_sf"/>
</dbReference>
<evidence type="ECO:0000256" key="4">
    <source>
        <dbReference type="ARBA" id="ARBA00023136"/>
    </source>
</evidence>
<dbReference type="InterPro" id="IPR007271">
    <property type="entry name" value="Nuc_sug_transpt"/>
</dbReference>
<dbReference type="GO" id="GO:0015165">
    <property type="term" value="F:pyrimidine nucleotide-sugar transmembrane transporter activity"/>
    <property type="evidence" value="ECO:0007669"/>
    <property type="project" value="InterPro"/>
</dbReference>
<dbReference type="EMBL" id="CAJNJA010060231">
    <property type="protein sequence ID" value="CAE7870137.1"/>
    <property type="molecule type" value="Genomic_DNA"/>
</dbReference>
<feature type="transmembrane region" description="Helical" evidence="7">
    <location>
        <begin position="625"/>
        <end position="643"/>
    </location>
</feature>
<evidence type="ECO:0000256" key="2">
    <source>
        <dbReference type="ARBA" id="ARBA00022692"/>
    </source>
</evidence>
<evidence type="ECO:0000256" key="3">
    <source>
        <dbReference type="ARBA" id="ARBA00022989"/>
    </source>
</evidence>
<dbReference type="Pfam" id="PF04142">
    <property type="entry name" value="Nuc_sug_transp"/>
    <property type="match status" value="1"/>
</dbReference>
<feature type="transmembrane region" description="Helical" evidence="7">
    <location>
        <begin position="334"/>
        <end position="358"/>
    </location>
</feature>
<keyword evidence="3 7" id="KW-1133">Transmembrane helix</keyword>
<evidence type="ECO:0000313" key="9">
    <source>
        <dbReference type="EMBL" id="CAE7870137.1"/>
    </source>
</evidence>
<dbReference type="InterPro" id="IPR017441">
    <property type="entry name" value="Protein_kinase_ATP_BS"/>
</dbReference>
<evidence type="ECO:0000313" key="10">
    <source>
        <dbReference type="Proteomes" id="UP000601435"/>
    </source>
</evidence>
<feature type="non-terminal residue" evidence="9">
    <location>
        <position position="1"/>
    </location>
</feature>
<gene>
    <name evidence="9" type="primary">kxcA</name>
    <name evidence="9" type="ORF">SNEC2469_LOCUS28081</name>
</gene>
<dbReference type="GO" id="GO:0000139">
    <property type="term" value="C:Golgi membrane"/>
    <property type="evidence" value="ECO:0007669"/>
    <property type="project" value="InterPro"/>
</dbReference>
<dbReference type="Gene3D" id="3.30.200.20">
    <property type="entry name" value="Phosphorylase Kinase, domain 1"/>
    <property type="match status" value="1"/>
</dbReference>
<dbReference type="Proteomes" id="UP000601435">
    <property type="component" value="Unassembled WGS sequence"/>
</dbReference>
<feature type="transmembrane region" description="Helical" evidence="7">
    <location>
        <begin position="520"/>
        <end position="542"/>
    </location>
</feature>
<feature type="region of interest" description="Disordered" evidence="6">
    <location>
        <begin position="156"/>
        <end position="229"/>
    </location>
</feature>
<evidence type="ECO:0000256" key="1">
    <source>
        <dbReference type="ARBA" id="ARBA00004141"/>
    </source>
</evidence>
<reference evidence="9" key="1">
    <citation type="submission" date="2021-02" db="EMBL/GenBank/DDBJ databases">
        <authorList>
            <person name="Dougan E. K."/>
            <person name="Rhodes N."/>
            <person name="Thang M."/>
            <person name="Chan C."/>
        </authorList>
    </citation>
    <scope>NUCLEOTIDE SEQUENCE</scope>
</reference>
<evidence type="ECO:0000256" key="6">
    <source>
        <dbReference type="SAM" id="MobiDB-lite"/>
    </source>
</evidence>
<feature type="transmembrane region" description="Helical" evidence="7">
    <location>
        <begin position="482"/>
        <end position="500"/>
    </location>
</feature>
<comment type="caution">
    <text evidence="9">The sequence shown here is derived from an EMBL/GenBank/DDBJ whole genome shotgun (WGS) entry which is preliminary data.</text>
</comment>
<sequence length="850" mass="94902">EEHLDEQREAEAEEPLDSLLQQVEEGEGCRRLFRARQAVLHRPGLSLAQRKQLFGAQLAAARTLLPCLHPSLVGIFEELRDLCEPSEHKSHCEKVCIFYGKLRSKETAIWPLDSVNDGGHEPKLAKQKAQSHWAQGLATPVHCFEYGVNADFAKGANSQDRHKVQRQGQRRLLQREGGESGARSSTVNLRRGVDDLAEEEGTWRRRPSHYVRASQSVEPGQGRKEERSGSIAIAKHAVAERQKGKEKEGLPQRIREMRRHVCLQTGMDSKCTEATELQEVTGRDQGRPSPQMGNETSFWLRRASLTTVVFQNTALALCMRYSRLPKPQGEARELYLVTTAVFAGEALKLLVSIVLASWHYSVREIRLIACGKDCWFQSHAVRNMTLAPKPHASKRTCASADKLKSYVGPGWYVSTRFSHARPDKPDVVPCFTDSIEAAVSDVAGEMTDTSATNATYFFSLAFQQDAMEEAFLEARREGMLKAMIRSSLVLAILLLVQSAYLTQSFLAGDLAIPGLREVLIHRVTCSGVLLLALVVVATLGLVQCLSASARSLERCIAFMVPVIIFAVPHIDHHYVSRMYRLDEEFFMSPDNPDCYNYSSDSRLMLSWISLLTAAHFFLNVRWFMLIPTQLAGVLTYVVCAVLGSPEGIFNVPMNLALFGGVTALASLAKRQLENHERQQRLQLISERVARFESDFKLEQAQSSLSSGRSSPNRRAADLQSMVTDTTGQTGFTQFVFDMKTDCREQLEHMVALGYQEHWLIEARQLSFNPKNLIGRGNYGVILAGDLLGMPVAVKLPLANASLSLPDLANELRFLRRVRHPHIVAFQGACILPHAEVLFLVEELVNGTSLQ</sequence>
<dbReference type="PROSITE" id="PS50011">
    <property type="entry name" value="PROTEIN_KINASE_DOM"/>
    <property type="match status" value="1"/>
</dbReference>
<feature type="transmembrane region" description="Helical" evidence="7">
    <location>
        <begin position="554"/>
        <end position="570"/>
    </location>
</feature>
<evidence type="ECO:0000256" key="7">
    <source>
        <dbReference type="SAM" id="Phobius"/>
    </source>
</evidence>
<dbReference type="OrthoDB" id="439516at2759"/>